<dbReference type="PANTHER" id="PTHR11618:SF13">
    <property type="entry name" value="TRANSCRIPTION INITIATION FACTOR IIB"/>
    <property type="match status" value="1"/>
</dbReference>
<keyword evidence="5" id="KW-0479">Metal-binding</keyword>
<dbReference type="InterPro" id="IPR036915">
    <property type="entry name" value="Cyclin-like_sf"/>
</dbReference>
<feature type="compositionally biased region" description="Acidic residues" evidence="6">
    <location>
        <begin position="456"/>
        <end position="486"/>
    </location>
</feature>
<evidence type="ECO:0000256" key="2">
    <source>
        <dbReference type="ARBA" id="ARBA00023015"/>
    </source>
</evidence>
<evidence type="ECO:0000313" key="9">
    <source>
        <dbReference type="Proteomes" id="UP000738359"/>
    </source>
</evidence>
<dbReference type="PROSITE" id="PS51134">
    <property type="entry name" value="ZF_TFIIB"/>
    <property type="match status" value="1"/>
</dbReference>
<evidence type="ECO:0000313" key="8">
    <source>
        <dbReference type="EMBL" id="KAF9946786.1"/>
    </source>
</evidence>
<dbReference type="Gene3D" id="1.10.472.10">
    <property type="entry name" value="Cyclin-like"/>
    <property type="match status" value="2"/>
</dbReference>
<dbReference type="EMBL" id="JAAAHY010001784">
    <property type="protein sequence ID" value="KAF9946786.1"/>
    <property type="molecule type" value="Genomic_DNA"/>
</dbReference>
<feature type="domain" description="TFIIB-type" evidence="7">
    <location>
        <begin position="57"/>
        <end position="87"/>
    </location>
</feature>
<evidence type="ECO:0000256" key="5">
    <source>
        <dbReference type="PROSITE-ProRule" id="PRU00469"/>
    </source>
</evidence>
<protein>
    <recommendedName>
        <fullName evidence="4">General transcription factor TFIIB</fullName>
    </recommendedName>
</protein>
<keyword evidence="3" id="KW-0804">Transcription</keyword>
<dbReference type="Gene3D" id="2.20.25.10">
    <property type="match status" value="1"/>
</dbReference>
<keyword evidence="1" id="KW-0677">Repeat</keyword>
<dbReference type="GO" id="GO:0017025">
    <property type="term" value="F:TBP-class protein binding"/>
    <property type="evidence" value="ECO:0007669"/>
    <property type="project" value="TreeGrafter"/>
</dbReference>
<reference evidence="8" key="1">
    <citation type="journal article" date="2020" name="Fungal Divers.">
        <title>Resolving the Mortierellaceae phylogeny through synthesis of multi-gene phylogenetics and phylogenomics.</title>
        <authorList>
            <person name="Vandepol N."/>
            <person name="Liber J."/>
            <person name="Desiro A."/>
            <person name="Na H."/>
            <person name="Kennedy M."/>
            <person name="Barry K."/>
            <person name="Grigoriev I.V."/>
            <person name="Miller A.N."/>
            <person name="O'Donnell K."/>
            <person name="Stajich J.E."/>
            <person name="Bonito G."/>
        </authorList>
    </citation>
    <scope>NUCLEOTIDE SEQUENCE</scope>
    <source>
        <strain evidence="8">CK1249</strain>
    </source>
</reference>
<dbReference type="GO" id="GO:0005634">
    <property type="term" value="C:nucleus"/>
    <property type="evidence" value="ECO:0007669"/>
    <property type="project" value="TreeGrafter"/>
</dbReference>
<dbReference type="GO" id="GO:0070897">
    <property type="term" value="P:transcription preinitiation complex assembly"/>
    <property type="evidence" value="ECO:0007669"/>
    <property type="project" value="InterPro"/>
</dbReference>
<keyword evidence="9" id="KW-1185">Reference proteome</keyword>
<accession>A0A9P6LWA9</accession>
<dbReference type="OrthoDB" id="2436478at2759"/>
<name>A0A9P6LWA9_MORAP</name>
<dbReference type="Proteomes" id="UP000738359">
    <property type="component" value="Unassembled WGS sequence"/>
</dbReference>
<evidence type="ECO:0000256" key="1">
    <source>
        <dbReference type="ARBA" id="ARBA00022737"/>
    </source>
</evidence>
<dbReference type="GO" id="GO:0097550">
    <property type="term" value="C:transcription preinitiation complex"/>
    <property type="evidence" value="ECO:0007669"/>
    <property type="project" value="TreeGrafter"/>
</dbReference>
<proteinExistence type="predicted"/>
<gene>
    <name evidence="8" type="ORF">BGZ70_003028</name>
</gene>
<dbReference type="Pfam" id="PF08271">
    <property type="entry name" value="Zn_Ribbon_TF"/>
    <property type="match status" value="1"/>
</dbReference>
<dbReference type="GO" id="GO:0008270">
    <property type="term" value="F:zinc ion binding"/>
    <property type="evidence" value="ECO:0007669"/>
    <property type="project" value="UniProtKB-KW"/>
</dbReference>
<keyword evidence="2" id="KW-0805">Transcription regulation</keyword>
<keyword evidence="5" id="KW-0863">Zinc-finger</keyword>
<organism evidence="8 9">
    <name type="scientific">Mortierella alpina</name>
    <name type="common">Oleaginous fungus</name>
    <name type="synonym">Mortierella renispora</name>
    <dbReference type="NCBI Taxonomy" id="64518"/>
    <lineage>
        <taxon>Eukaryota</taxon>
        <taxon>Fungi</taxon>
        <taxon>Fungi incertae sedis</taxon>
        <taxon>Mucoromycota</taxon>
        <taxon>Mortierellomycotina</taxon>
        <taxon>Mortierellomycetes</taxon>
        <taxon>Mortierellales</taxon>
        <taxon>Mortierellaceae</taxon>
        <taxon>Mortierella</taxon>
    </lineage>
</organism>
<evidence type="ECO:0000259" key="7">
    <source>
        <dbReference type="PROSITE" id="PS51134"/>
    </source>
</evidence>
<sequence>MSTPTAPPRLKAVVSVPVRRVKTGPAGAAVTASSDTHLPVATAATAATPSSTPGRPQRMQCPGCSSTNVVVEDDGETVCHDCGLVLADDIVLTSGSNDTSSYGLTRVNDIGRSLDHNQTMHKVGHSINIATSEDRRELYSSRSIADVKVVLEQTCSALGLPIADAHRGHYLWMAFKNLMGIKVTKYARKASIACLYLAAKEAKRKVTLGQFSSRTEINTNMLGSVYKDVKQLLLKHKFINPDGNLELDPWTMLDKILSLSSEASIQSGLLDDLPLYLREVFGATMSRPKQEEQLQKLLLASQKCMTLAIEADMLTGRLPIPLAGACVAVAIQVEGKMLQCPDEVLEFIAKVWMAAPSTIKKRYSELKKYMLECVHRLPFDVGGNRKTRPLYSLTGVLSYPLFFDDSQEELPSGPDAVSDDDSDGHDAGDQEYVDEDTEEEQEQQQQHYHYHQHQEDGDEGEENAFEQDDDYNYDHDEDYDYDGDDD</sequence>
<dbReference type="SUPFAM" id="SSF47954">
    <property type="entry name" value="Cyclin-like"/>
    <property type="match status" value="2"/>
</dbReference>
<dbReference type="SUPFAM" id="SSF57783">
    <property type="entry name" value="Zinc beta-ribbon"/>
    <property type="match status" value="1"/>
</dbReference>
<dbReference type="PANTHER" id="PTHR11618">
    <property type="entry name" value="TRANSCRIPTION INITIATION FACTOR IIB-RELATED"/>
    <property type="match status" value="1"/>
</dbReference>
<evidence type="ECO:0000256" key="3">
    <source>
        <dbReference type="ARBA" id="ARBA00023163"/>
    </source>
</evidence>
<feature type="compositionally biased region" description="Acidic residues" evidence="6">
    <location>
        <begin position="417"/>
        <end position="442"/>
    </location>
</feature>
<dbReference type="InterPro" id="IPR000812">
    <property type="entry name" value="TFIIB"/>
</dbReference>
<evidence type="ECO:0000256" key="6">
    <source>
        <dbReference type="SAM" id="MobiDB-lite"/>
    </source>
</evidence>
<keyword evidence="5" id="KW-0862">Zinc</keyword>
<feature type="region of interest" description="Disordered" evidence="6">
    <location>
        <begin position="405"/>
        <end position="486"/>
    </location>
</feature>
<dbReference type="InterPro" id="IPR013137">
    <property type="entry name" value="Znf_TFIIB"/>
</dbReference>
<comment type="caution">
    <text evidence="8">The sequence shown here is derived from an EMBL/GenBank/DDBJ whole genome shotgun (WGS) entry which is preliminary data.</text>
</comment>
<dbReference type="CDD" id="cd00043">
    <property type="entry name" value="CYCLIN_SF"/>
    <property type="match status" value="1"/>
</dbReference>
<evidence type="ECO:0000256" key="4">
    <source>
        <dbReference type="ARBA" id="ARBA00031706"/>
    </source>
</evidence>
<dbReference type="AlphaFoldDB" id="A0A9P6LWA9"/>